<organism evidence="1">
    <name type="scientific">uncultured Dysgonomonas sp</name>
    <dbReference type="NCBI Taxonomy" id="206096"/>
    <lineage>
        <taxon>Bacteria</taxon>
        <taxon>Pseudomonadati</taxon>
        <taxon>Bacteroidota</taxon>
        <taxon>Bacteroidia</taxon>
        <taxon>Bacteroidales</taxon>
        <taxon>Dysgonomonadaceae</taxon>
        <taxon>Dysgonomonas</taxon>
        <taxon>environmental samples</taxon>
    </lineage>
</organism>
<reference evidence="1" key="1">
    <citation type="submission" date="2016-04" db="EMBL/GenBank/DDBJ databases">
        <authorList>
            <person name="Evans L.H."/>
            <person name="Alamgir A."/>
            <person name="Owens N."/>
            <person name="Weber N.D."/>
            <person name="Virtaneva K."/>
            <person name="Barbian K."/>
            <person name="Babar A."/>
            <person name="Rosenke K."/>
        </authorList>
    </citation>
    <scope>NUCLEOTIDE SEQUENCE</scope>
    <source>
        <strain evidence="1">86-2</strain>
    </source>
</reference>
<name>A0A212KFZ4_9BACT</name>
<evidence type="ECO:0000313" key="1">
    <source>
        <dbReference type="EMBL" id="SBW10640.1"/>
    </source>
</evidence>
<dbReference type="InterPro" id="IPR026408">
    <property type="entry name" value="GG_sam_targ_CFB"/>
</dbReference>
<gene>
    <name evidence="1" type="ORF">KL86DYS2_20157</name>
</gene>
<proteinExistence type="predicted"/>
<dbReference type="AlphaFoldDB" id="A0A212KFZ4"/>
<dbReference type="NCBIfam" id="TIGR04149">
    <property type="entry name" value="GG_sam_targ_CFB"/>
    <property type="match status" value="1"/>
</dbReference>
<accession>A0A212KFZ4</accession>
<sequence>MQTSIYKNMKKLSGLKFSQNVELMNENEMKMILGGGDHTQDPEQECPAGTELCTCDGKNYVCKNPMYCICS</sequence>
<dbReference type="EMBL" id="FLUL01000002">
    <property type="protein sequence ID" value="SBW10640.1"/>
    <property type="molecule type" value="Genomic_DNA"/>
</dbReference>
<protein>
    <submittedName>
        <fullName evidence="1">Uncharacterized protein</fullName>
    </submittedName>
</protein>